<dbReference type="Gene3D" id="2.170.130.10">
    <property type="entry name" value="TonB-dependent receptor, plug domain"/>
    <property type="match status" value="1"/>
</dbReference>
<dbReference type="Proteomes" id="UP000241964">
    <property type="component" value="Unassembled WGS sequence"/>
</dbReference>
<dbReference type="Pfam" id="PF07715">
    <property type="entry name" value="Plug"/>
    <property type="match status" value="1"/>
</dbReference>
<dbReference type="GO" id="GO:0009279">
    <property type="term" value="C:cell outer membrane"/>
    <property type="evidence" value="ECO:0007669"/>
    <property type="project" value="UniProtKB-SubCell"/>
</dbReference>
<dbReference type="InterPro" id="IPR023996">
    <property type="entry name" value="TonB-dep_OMP_SusC/RagA"/>
</dbReference>
<keyword evidence="1" id="KW-0813">Transport</keyword>
<dbReference type="Gene3D" id="3.55.50.30">
    <property type="match status" value="1"/>
</dbReference>
<dbReference type="InterPro" id="IPR039426">
    <property type="entry name" value="TonB-dep_rcpt-like"/>
</dbReference>
<dbReference type="InterPro" id="IPR032508">
    <property type="entry name" value="FecR_C"/>
</dbReference>
<keyword evidence="5" id="KW-1185">Reference proteome</keyword>
<evidence type="ECO:0000313" key="4">
    <source>
        <dbReference type="EMBL" id="PSL31400.1"/>
    </source>
</evidence>
<dbReference type="EMBL" id="PYAS01000003">
    <property type="protein sequence ID" value="PSL31400.1"/>
    <property type="molecule type" value="Genomic_DNA"/>
</dbReference>
<dbReference type="PROSITE" id="PS52016">
    <property type="entry name" value="TONB_DEPENDENT_REC_3"/>
    <property type="match status" value="1"/>
</dbReference>
<keyword evidence="1" id="KW-0472">Membrane</keyword>
<evidence type="ECO:0000259" key="3">
    <source>
        <dbReference type="Pfam" id="PF16344"/>
    </source>
</evidence>
<feature type="domain" description="TonB-dependent receptor plug" evidence="2">
    <location>
        <begin position="242"/>
        <end position="347"/>
    </location>
</feature>
<evidence type="ECO:0000313" key="5">
    <source>
        <dbReference type="Proteomes" id="UP000241964"/>
    </source>
</evidence>
<proteinExistence type="inferred from homology"/>
<dbReference type="SUPFAM" id="SSF49464">
    <property type="entry name" value="Carboxypeptidase regulatory domain-like"/>
    <property type="match status" value="1"/>
</dbReference>
<dbReference type="AlphaFoldDB" id="A0A2P8GBQ3"/>
<evidence type="ECO:0000259" key="2">
    <source>
        <dbReference type="Pfam" id="PF07715"/>
    </source>
</evidence>
<dbReference type="InterPro" id="IPR008969">
    <property type="entry name" value="CarboxyPept-like_regulatory"/>
</dbReference>
<evidence type="ECO:0000256" key="1">
    <source>
        <dbReference type="PROSITE-ProRule" id="PRU01360"/>
    </source>
</evidence>
<name>A0A2P8GBQ3_9BACT</name>
<organism evidence="4 5">
    <name type="scientific">Dyadobacter jiangsuensis</name>
    <dbReference type="NCBI Taxonomy" id="1591085"/>
    <lineage>
        <taxon>Bacteria</taxon>
        <taxon>Pseudomonadati</taxon>
        <taxon>Bacteroidota</taxon>
        <taxon>Cytophagia</taxon>
        <taxon>Cytophagales</taxon>
        <taxon>Spirosomataceae</taxon>
        <taxon>Dyadobacter</taxon>
    </lineage>
</organism>
<gene>
    <name evidence="4" type="ORF">CLV60_103266</name>
</gene>
<keyword evidence="1" id="KW-1134">Transmembrane beta strand</keyword>
<comment type="subcellular location">
    <subcellularLocation>
        <location evidence="1">Cell outer membrane</location>
        <topology evidence="1">Multi-pass membrane protein</topology>
    </subcellularLocation>
</comment>
<dbReference type="InterPro" id="IPR012910">
    <property type="entry name" value="Plug_dom"/>
</dbReference>
<dbReference type="NCBIfam" id="TIGR04057">
    <property type="entry name" value="SusC_RagA_signa"/>
    <property type="match status" value="1"/>
</dbReference>
<dbReference type="Gene3D" id="2.60.40.1120">
    <property type="entry name" value="Carboxypeptidase-like, regulatory domain"/>
    <property type="match status" value="1"/>
</dbReference>
<dbReference type="SUPFAM" id="SSF56935">
    <property type="entry name" value="Porins"/>
    <property type="match status" value="1"/>
</dbReference>
<dbReference type="FunFam" id="2.170.130.10:FF:000003">
    <property type="entry name" value="SusC/RagA family TonB-linked outer membrane protein"/>
    <property type="match status" value="1"/>
</dbReference>
<reference evidence="4 5" key="1">
    <citation type="submission" date="2018-03" db="EMBL/GenBank/DDBJ databases">
        <title>Genomic Encyclopedia of Archaeal and Bacterial Type Strains, Phase II (KMG-II): from individual species to whole genera.</title>
        <authorList>
            <person name="Goeker M."/>
        </authorList>
    </citation>
    <scope>NUCLEOTIDE SEQUENCE [LARGE SCALE GENOMIC DNA]</scope>
    <source>
        <strain evidence="4 5">DSM 29057</strain>
    </source>
</reference>
<accession>A0A2P8GBQ3</accession>
<comment type="similarity">
    <text evidence="1">Belongs to the TonB-dependent receptor family.</text>
</comment>
<comment type="caution">
    <text evidence="4">The sequence shown here is derived from an EMBL/GenBank/DDBJ whole genome shotgun (WGS) entry which is preliminary data.</text>
</comment>
<keyword evidence="1" id="KW-0998">Cell outer membrane</keyword>
<protein>
    <submittedName>
        <fullName evidence="4">TonB-linked SusC/RagA family outer membrane protein</fullName>
    </submittedName>
</protein>
<dbReference type="InterPro" id="IPR023997">
    <property type="entry name" value="TonB-dep_OMP_SusC/RagA_CS"/>
</dbReference>
<feature type="domain" description="Protein FecR C-terminal" evidence="3">
    <location>
        <begin position="52"/>
        <end position="115"/>
    </location>
</feature>
<dbReference type="Pfam" id="PF16344">
    <property type="entry name" value="FecR_C"/>
    <property type="match status" value="1"/>
</dbReference>
<dbReference type="InterPro" id="IPR037066">
    <property type="entry name" value="Plug_dom_sf"/>
</dbReference>
<dbReference type="NCBIfam" id="TIGR04056">
    <property type="entry name" value="OMP_RagA_SusC"/>
    <property type="match status" value="1"/>
</dbReference>
<keyword evidence="1" id="KW-0812">Transmembrane</keyword>
<sequence length="1139" mass="126451">MKNTSIQRHHCVKFIMKISLPLILAFCLGQMVFARTGFGQEALSKKITINITNGEFKSVLRLISRKANVKFSYVSSSLVDRKISISAADEPLGKILEKIARQAEVTYTVSGQYIILSKETRQEIKPGDESRPQTQLLPEETGGEKMLIDQAIRGRVTSQNGEPLPGVTVAVKGTQIGTVSQEDGTYQIILPDNVSKLSFSMVGFVEQEVEIHGNKRVDIILKDKVDDLEEVVVVGFGTQRKASVVGAITSISPGKLKLGTSRSVSNNLAGQLAGIIGVQRSGEPGYDNSSFWIRGISTFGGNRSPLILVDGVERSLNNIDPEEIESFSILKDAAASAVYGVRGANGVILVNTKRGKVGTPKVSLRHEQAITQPVKLPQFIGAARYLEIMNGIRTENGQPEIYSKEVIDAYRNQTDPDLYPDVNWLDAISQNHASNMRTNMTVSGGSNILRYALVASYYGENGIIARDKAQSWDSSIKLKRYNIRSNVDVDLSPTTLLRFNIGGYLQDRNVPPTSIDNLFQQAFITPPFVHPTRYSSGEIPKVPERENPWSLATQQGYQRFSESKIESLLSLEQDLGKFLKGLKARGTFSFDRFSNTSVSRSKEPDYYNPATSRDANGNLVLSIYRYGQPFLGYSTSSDWGNKSLYIEGNVFYQNNFGKSIIEAMLLYNQRNYEDGSSLPFRNQGSAGRFSYSYDNRYVVEVNFGYNGSENFARGKRFGFFPSVALGWLISEEPFMKSINHIVNKLKIRGSYGLVGNDRLDGRRFAYITTVGTTGGYKWGVNNDYQRQGRQEGEQGSADLTWETVKKLNVGLELSLWQALDVQVDVFHDNRENIFMQRRSVPGSSGFINLPWANFGRVSNKGIDLSIDYNKSITKQLSVALRGTFTYAVNKILEQDEAIAVKGTTRSSTGKPVGQLFGLIAERLLTNDDFADIAAGVLKDGVPVQTFGPVRPGDIKYKDLNGDGKVNSLDQTAIGGTYDPQIVYGLGASIRYKAIDLGFFFQGNARTYRIIGGANFIPGSANGSMGNILTNVDDRWTVENPRQDVFYPRLSTYQNANNNESSTWWLRDMRMLRMKNVELGVTAGKSFLSRIKIEGLRVFVRGNNLLTLSPFKLWDPEVDAVNGLRYPIMKSYSAGLEITF</sequence>
<dbReference type="Pfam" id="PF13715">
    <property type="entry name" value="CarbopepD_reg_2"/>
    <property type="match status" value="1"/>
</dbReference>